<reference evidence="14" key="1">
    <citation type="journal article" date="2019" name="Int. J. Syst. Evol. Microbiol.">
        <title>The Global Catalogue of Microorganisms (GCM) 10K type strain sequencing project: providing services to taxonomists for standard genome sequencing and annotation.</title>
        <authorList>
            <consortium name="The Broad Institute Genomics Platform"/>
            <consortium name="The Broad Institute Genome Sequencing Center for Infectious Disease"/>
            <person name="Wu L."/>
            <person name="Ma J."/>
        </authorList>
    </citation>
    <scope>NUCLEOTIDE SEQUENCE [LARGE SCALE GENOMIC DNA]</scope>
    <source>
        <strain evidence="14">CGMCC 4.1467</strain>
    </source>
</reference>
<dbReference type="EMBL" id="JBHTBS010000004">
    <property type="protein sequence ID" value="MFC7337388.1"/>
    <property type="molecule type" value="Genomic_DNA"/>
</dbReference>
<evidence type="ECO:0000256" key="10">
    <source>
        <dbReference type="ARBA" id="ARBA00031800"/>
    </source>
</evidence>
<comment type="cofactor">
    <cofactor evidence="1 11">
        <name>FAD</name>
        <dbReference type="ChEBI" id="CHEBI:57692"/>
    </cofactor>
</comment>
<dbReference type="InterPro" id="IPR036188">
    <property type="entry name" value="FAD/NAD-bd_sf"/>
</dbReference>
<comment type="caution">
    <text evidence="13">The sequence shown here is derived from an EMBL/GenBank/DDBJ whole genome shotgun (WGS) entry which is preliminary data.</text>
</comment>
<dbReference type="InterPro" id="IPR044920">
    <property type="entry name" value="MnmG_C_subdom_sf"/>
</dbReference>
<evidence type="ECO:0000256" key="3">
    <source>
        <dbReference type="ARBA" id="ARBA00007653"/>
    </source>
</evidence>
<dbReference type="Gene3D" id="1.10.150.570">
    <property type="entry name" value="GidA associated domain, C-terminal subdomain"/>
    <property type="match status" value="1"/>
</dbReference>
<dbReference type="Pfam" id="PF13932">
    <property type="entry name" value="SAM_GIDA_C"/>
    <property type="match status" value="1"/>
</dbReference>
<keyword evidence="7 11" id="KW-0274">FAD</keyword>
<sequence>MFRYPKRYDVLVIGAGHAGVEAALAAARLGCEVAVLTQNLDTIGQMSCNPAIGGLAKGHMVREIDALGGMMGLNTDATGIQFRMLNASKGPSVRAPRTQCDKKAYQFRMKWVLESTPGVELHQGNVAELMVENDRITGIRTSLGMEIEASSVILSAGTFMRGLMHVGLKNEKGGRMGDAISTVSDSLKTLGFHVERFKTGTPCRLHGRSLDFSKCERQDGDTPAPMFSYMADSLKSEKGEVHTLNPWGDSGFHVEQSPCWISYTSHATHDIIRDNLDQSPMYCGVIEGVGPRYCPSIEDKVVRFAEKERHQIFLEPEGRQTHEYYVNGVSTSLPYEVQLNFLRTIPGLEKCEILRPGYAVEYDYCPPTQLHPTLETKLVEGLYFAGQINGTSGYEEAAGQGLIAGANAALKVLGKAPFILRRDQAYLGVMVDDLVTKGCTEPYRMFTSRAEYRLLLRQDNCDLRLTPLAAEIGLASGERVERVQHKQSELDRAKAWSRKIYIDGVKLDRWFRRVENTAKSLPASILSEFHVELWPLIETELKFEGHLERQLMQVEKMSRQEGKRIPKGLDYSAIGGLKAEAKQRFSELQPATLGQAGRIPGITPADVAVLAVWMEKGARAAQVSSEQ</sequence>
<evidence type="ECO:0000256" key="7">
    <source>
        <dbReference type="ARBA" id="ARBA00022827"/>
    </source>
</evidence>
<comment type="subunit">
    <text evidence="9 11">Homodimer. Heterotetramer of two MnmE and two MnmG subunits.</text>
</comment>
<comment type="function">
    <text evidence="2 11">NAD-binding protein involved in the addition of a carboxymethylaminomethyl (cmnm) group at the wobble position (U34) of certain tRNAs, forming tRNA-cmnm(5)s(2)U34.</text>
</comment>
<dbReference type="InterPro" id="IPR047001">
    <property type="entry name" value="MnmG_C_subdom"/>
</dbReference>
<keyword evidence="6 11" id="KW-0819">tRNA processing</keyword>
<dbReference type="SUPFAM" id="SSF51905">
    <property type="entry name" value="FAD/NAD(P)-binding domain"/>
    <property type="match status" value="1"/>
</dbReference>
<protein>
    <recommendedName>
        <fullName evidence="4 11">tRNA uridine 5-carboxymethylaminomethyl modification enzyme MnmG</fullName>
    </recommendedName>
    <alternativeName>
        <fullName evidence="10 11">Glucose-inhibited division protein A</fullName>
    </alternativeName>
</protein>
<feature type="domain" description="tRNA uridine 5-carboxymethylaminomethyl modification enzyme C-terminal subdomain" evidence="12">
    <location>
        <begin position="541"/>
        <end position="612"/>
    </location>
</feature>
<dbReference type="Gene3D" id="3.50.50.60">
    <property type="entry name" value="FAD/NAD(P)-binding domain"/>
    <property type="match status" value="2"/>
</dbReference>
<proteinExistence type="inferred from homology"/>
<evidence type="ECO:0000256" key="4">
    <source>
        <dbReference type="ARBA" id="ARBA00020461"/>
    </source>
</evidence>
<dbReference type="PROSITE" id="PS01280">
    <property type="entry name" value="GIDA_1"/>
    <property type="match status" value="1"/>
</dbReference>
<keyword evidence="14" id="KW-1185">Reference proteome</keyword>
<gene>
    <name evidence="11 13" type="primary">mnmG</name>
    <name evidence="11" type="synonym">gidA</name>
    <name evidence="13" type="ORF">ACFQY0_09395</name>
</gene>
<accession>A0ABW2L6W9</accession>
<dbReference type="SMART" id="SM01228">
    <property type="entry name" value="GIDA_assoc_3"/>
    <property type="match status" value="1"/>
</dbReference>
<comment type="similarity">
    <text evidence="3 11">Belongs to the MnmG family.</text>
</comment>
<dbReference type="InterPro" id="IPR002218">
    <property type="entry name" value="MnmG-rel"/>
</dbReference>
<dbReference type="InterPro" id="IPR040131">
    <property type="entry name" value="MnmG_N"/>
</dbReference>
<keyword evidence="8 11" id="KW-0520">NAD</keyword>
<evidence type="ECO:0000256" key="11">
    <source>
        <dbReference type="HAMAP-Rule" id="MF_00129"/>
    </source>
</evidence>
<evidence type="ECO:0000256" key="5">
    <source>
        <dbReference type="ARBA" id="ARBA00022630"/>
    </source>
</evidence>
<dbReference type="NCBIfam" id="TIGR00136">
    <property type="entry name" value="mnmG_gidA"/>
    <property type="match status" value="1"/>
</dbReference>
<feature type="binding site" evidence="11">
    <location>
        <begin position="14"/>
        <end position="19"/>
    </location>
    <ligand>
        <name>FAD</name>
        <dbReference type="ChEBI" id="CHEBI:57692"/>
    </ligand>
</feature>
<name>A0ABW2L6W9_9BACT</name>
<dbReference type="PANTHER" id="PTHR11806">
    <property type="entry name" value="GLUCOSE INHIBITED DIVISION PROTEIN A"/>
    <property type="match status" value="1"/>
</dbReference>
<comment type="subcellular location">
    <subcellularLocation>
        <location evidence="11">Cytoplasm</location>
    </subcellularLocation>
</comment>
<dbReference type="HAMAP" id="MF_00129">
    <property type="entry name" value="MnmG_GidA"/>
    <property type="match status" value="1"/>
</dbReference>
<dbReference type="PRINTS" id="PR00368">
    <property type="entry name" value="FADPNR"/>
</dbReference>
<evidence type="ECO:0000256" key="8">
    <source>
        <dbReference type="ARBA" id="ARBA00023027"/>
    </source>
</evidence>
<dbReference type="PANTHER" id="PTHR11806:SF0">
    <property type="entry name" value="PROTEIN MTO1 HOMOLOG, MITOCHONDRIAL"/>
    <property type="match status" value="1"/>
</dbReference>
<dbReference type="Pfam" id="PF01134">
    <property type="entry name" value="GIDA"/>
    <property type="match status" value="1"/>
</dbReference>
<dbReference type="InterPro" id="IPR004416">
    <property type="entry name" value="MnmG"/>
</dbReference>
<evidence type="ECO:0000259" key="12">
    <source>
        <dbReference type="SMART" id="SM01228"/>
    </source>
</evidence>
<evidence type="ECO:0000256" key="9">
    <source>
        <dbReference type="ARBA" id="ARBA00025948"/>
    </source>
</evidence>
<dbReference type="RefSeq" id="WP_379711621.1">
    <property type="nucleotide sequence ID" value="NZ_JBHTBS010000004.1"/>
</dbReference>
<organism evidence="13 14">
    <name type="scientific">Haloferula chungangensis</name>
    <dbReference type="NCBI Taxonomy" id="1048331"/>
    <lineage>
        <taxon>Bacteria</taxon>
        <taxon>Pseudomonadati</taxon>
        <taxon>Verrucomicrobiota</taxon>
        <taxon>Verrucomicrobiia</taxon>
        <taxon>Verrucomicrobiales</taxon>
        <taxon>Verrucomicrobiaceae</taxon>
        <taxon>Haloferula</taxon>
    </lineage>
</organism>
<dbReference type="PROSITE" id="PS01281">
    <property type="entry name" value="GIDA_2"/>
    <property type="match status" value="1"/>
</dbReference>
<dbReference type="InterPro" id="IPR026904">
    <property type="entry name" value="MnmG_C"/>
</dbReference>
<dbReference type="Proteomes" id="UP001596472">
    <property type="component" value="Unassembled WGS sequence"/>
</dbReference>
<keyword evidence="11" id="KW-0963">Cytoplasm</keyword>
<evidence type="ECO:0000313" key="13">
    <source>
        <dbReference type="EMBL" id="MFC7337388.1"/>
    </source>
</evidence>
<keyword evidence="5 11" id="KW-0285">Flavoprotein</keyword>
<evidence type="ECO:0000313" key="14">
    <source>
        <dbReference type="Proteomes" id="UP001596472"/>
    </source>
</evidence>
<evidence type="ECO:0000256" key="6">
    <source>
        <dbReference type="ARBA" id="ARBA00022694"/>
    </source>
</evidence>
<dbReference type="InterPro" id="IPR020595">
    <property type="entry name" value="MnmG-rel_CS"/>
</dbReference>
<comment type="caution">
    <text evidence="11">Lacks conserved residue(s) required for the propagation of feature annotation.</text>
</comment>
<evidence type="ECO:0000256" key="2">
    <source>
        <dbReference type="ARBA" id="ARBA00003717"/>
    </source>
</evidence>
<feature type="binding site" evidence="11">
    <location>
        <begin position="290"/>
        <end position="304"/>
    </location>
    <ligand>
        <name>NAD(+)</name>
        <dbReference type="ChEBI" id="CHEBI:57540"/>
    </ligand>
</feature>
<evidence type="ECO:0000256" key="1">
    <source>
        <dbReference type="ARBA" id="ARBA00001974"/>
    </source>
</evidence>